<keyword evidence="1" id="KW-0862">Zinc</keyword>
<dbReference type="PROSITE" id="PS50158">
    <property type="entry name" value="ZF_CCHC"/>
    <property type="match status" value="1"/>
</dbReference>
<sequence>MDDRVVLKIYYYGQILLQTYEGVQFVCENPLDVVIPFTLSFEELKGVICEKIGTQRCRRISCILYRYPLSVFGGFVQFQTKYVMDEASMQEMFSMYMENRHRTSCIELYIEFEQSEADRNIELEDYNSESEDEFESNYEIVGPGEDEEEAVGDMNADVAEVANALANPHPFQEPSFMRSLDLGAMHAPEFPEYMNTAPPVVADGEFTVGMEFSSREAVIKAMKDYTIRRGVDYRVYESEPTTFYAKCIEYGNGCDWLIRVTKMQKKYCWEIRRYNGSHTCTRSTISQDHSKLDSKTVAEAIKPLVEVDPSIKVKSVIADIQSKFNYTISYRKAWLAKQQAVESIFGSWEASYEALPIWFEAMCHKEPSAVVHFETMQAYQGDDLVPDIRVLHRVFWSYYPCIRAFRHCKPVVQVDGTHLYGKYKGCLLVAVSQDGNNNIVPIAFAIVEGETSDAWHFFLSNLRQHVVTRDGVGLISDRHDSIRSAIERSNGAWSPPRAFHMFCIRHIESNFLRKFKAPYLQKLIVNIGYSRTTREYQMRYERLKERGETYTNWLDRIPREQYALAFDGGYRWGHMTTNLVECINSVLKGARNLPVTALVKATFYRLNELFTRKRAEAEARISAGLMFSEMVTTKLNANQRASGNIQVDRIPCRHVFACCANQRLDWKVFVNDVYKMDQIRRVYRARFRPLGNPATWPAYHGPRFVGNPFLRRVAKGRPKMTCFLNEMDTRMLRRPRRCKQCGAEGHSRSRCRQSGRPSAGATD</sequence>
<dbReference type="GO" id="GO:0008270">
    <property type="term" value="F:zinc ion binding"/>
    <property type="evidence" value="ECO:0007669"/>
    <property type="project" value="UniProtKB-KW"/>
</dbReference>
<dbReference type="Pfam" id="PF03108">
    <property type="entry name" value="DBD_Tnp_Mut"/>
    <property type="match status" value="1"/>
</dbReference>
<dbReference type="InterPro" id="IPR018289">
    <property type="entry name" value="MULE_transposase_dom"/>
</dbReference>
<dbReference type="GO" id="GO:0003676">
    <property type="term" value="F:nucleic acid binding"/>
    <property type="evidence" value="ECO:0007669"/>
    <property type="project" value="InterPro"/>
</dbReference>
<proteinExistence type="predicted"/>
<dbReference type="InterPro" id="IPR001878">
    <property type="entry name" value="Znf_CCHC"/>
</dbReference>
<name>A0A445EWV6_ARAHY</name>
<keyword evidence="1" id="KW-0479">Metal-binding</keyword>
<accession>A0A445EWV6</accession>
<comment type="caution">
    <text evidence="3">The sequence shown here is derived from an EMBL/GenBank/DDBJ whole genome shotgun (WGS) entry which is preliminary data.</text>
</comment>
<reference evidence="3 4" key="1">
    <citation type="submission" date="2019-01" db="EMBL/GenBank/DDBJ databases">
        <title>Sequencing of cultivated peanut Arachis hypogaea provides insights into genome evolution and oil improvement.</title>
        <authorList>
            <person name="Chen X."/>
        </authorList>
    </citation>
    <scope>NUCLEOTIDE SEQUENCE [LARGE SCALE GENOMIC DNA]</scope>
    <source>
        <strain evidence="4">cv. Fuhuasheng</strain>
        <tissue evidence="3">Leaves</tissue>
    </source>
</reference>
<evidence type="ECO:0000313" key="3">
    <source>
        <dbReference type="EMBL" id="RYR79897.1"/>
    </source>
</evidence>
<dbReference type="Proteomes" id="UP000289738">
    <property type="component" value="Chromosome A01"/>
</dbReference>
<keyword evidence="4" id="KW-1185">Reference proteome</keyword>
<dbReference type="STRING" id="3818.A0A445EWV6"/>
<evidence type="ECO:0000256" key="1">
    <source>
        <dbReference type="PROSITE-ProRule" id="PRU00047"/>
    </source>
</evidence>
<keyword evidence="1" id="KW-0863">Zinc-finger</keyword>
<dbReference type="PANTHER" id="PTHR31973">
    <property type="entry name" value="POLYPROTEIN, PUTATIVE-RELATED"/>
    <property type="match status" value="1"/>
</dbReference>
<dbReference type="AlphaFoldDB" id="A0A445EWV6"/>
<protein>
    <recommendedName>
        <fullName evidence="2">CCHC-type domain-containing protein</fullName>
    </recommendedName>
</protein>
<dbReference type="InterPro" id="IPR004332">
    <property type="entry name" value="Transposase_MuDR"/>
</dbReference>
<organism evidence="3 4">
    <name type="scientific">Arachis hypogaea</name>
    <name type="common">Peanut</name>
    <dbReference type="NCBI Taxonomy" id="3818"/>
    <lineage>
        <taxon>Eukaryota</taxon>
        <taxon>Viridiplantae</taxon>
        <taxon>Streptophyta</taxon>
        <taxon>Embryophyta</taxon>
        <taxon>Tracheophyta</taxon>
        <taxon>Spermatophyta</taxon>
        <taxon>Magnoliopsida</taxon>
        <taxon>eudicotyledons</taxon>
        <taxon>Gunneridae</taxon>
        <taxon>Pentapetalae</taxon>
        <taxon>rosids</taxon>
        <taxon>fabids</taxon>
        <taxon>Fabales</taxon>
        <taxon>Fabaceae</taxon>
        <taxon>Papilionoideae</taxon>
        <taxon>50 kb inversion clade</taxon>
        <taxon>dalbergioids sensu lato</taxon>
        <taxon>Dalbergieae</taxon>
        <taxon>Pterocarpus clade</taxon>
        <taxon>Arachis</taxon>
    </lineage>
</organism>
<evidence type="ECO:0000313" key="4">
    <source>
        <dbReference type="Proteomes" id="UP000289738"/>
    </source>
</evidence>
<evidence type="ECO:0000259" key="2">
    <source>
        <dbReference type="PROSITE" id="PS50158"/>
    </source>
</evidence>
<dbReference type="EMBL" id="SDMP01000001">
    <property type="protein sequence ID" value="RYR79897.1"/>
    <property type="molecule type" value="Genomic_DNA"/>
</dbReference>
<gene>
    <name evidence="3" type="ORF">Ahy_A01g004689</name>
</gene>
<dbReference type="Pfam" id="PF10551">
    <property type="entry name" value="MULE"/>
    <property type="match status" value="1"/>
</dbReference>
<dbReference type="PANTHER" id="PTHR31973:SF195">
    <property type="entry name" value="MUDR FAMILY TRANSPOSASE"/>
    <property type="match status" value="1"/>
</dbReference>
<feature type="domain" description="CCHC-type" evidence="2">
    <location>
        <begin position="736"/>
        <end position="753"/>
    </location>
</feature>